<reference evidence="5" key="1">
    <citation type="journal article" date="2020" name="Microb. Genom.">
        <title>Genetic diversity of clinical and environmental Mucorales isolates obtained from an investigation of mucormycosis cases among solid organ transplant recipients.</title>
        <authorList>
            <person name="Nguyen M.H."/>
            <person name="Kaul D."/>
            <person name="Muto C."/>
            <person name="Cheng S.J."/>
            <person name="Richter R.A."/>
            <person name="Bruno V.M."/>
            <person name="Liu G."/>
            <person name="Beyhan S."/>
            <person name="Sundermann A.J."/>
            <person name="Mounaud S."/>
            <person name="Pasculle A.W."/>
            <person name="Nierman W.C."/>
            <person name="Driscoll E."/>
            <person name="Cumbie R."/>
            <person name="Clancy C.J."/>
            <person name="Dupont C.L."/>
        </authorList>
    </citation>
    <scope>NUCLEOTIDE SEQUENCE</scope>
    <source>
        <strain evidence="5">GL16</strain>
    </source>
</reference>
<evidence type="ECO:0000256" key="2">
    <source>
        <dbReference type="SAM" id="Phobius"/>
    </source>
</evidence>
<proteinExistence type="predicted"/>
<feature type="compositionally biased region" description="Basic residues" evidence="1">
    <location>
        <begin position="860"/>
        <end position="871"/>
    </location>
</feature>
<dbReference type="SUPFAM" id="SSF74924">
    <property type="entry name" value="Cap-Gly domain"/>
    <property type="match status" value="1"/>
</dbReference>
<dbReference type="PROSITE" id="PS50097">
    <property type="entry name" value="BTB"/>
    <property type="match status" value="1"/>
</dbReference>
<evidence type="ECO:0000256" key="1">
    <source>
        <dbReference type="SAM" id="MobiDB-lite"/>
    </source>
</evidence>
<gene>
    <name evidence="5" type="ORF">G6F51_005612</name>
</gene>
<dbReference type="Gene3D" id="3.30.710.10">
    <property type="entry name" value="Potassium Channel Kv1.1, Chain A"/>
    <property type="match status" value="1"/>
</dbReference>
<feature type="region of interest" description="Disordered" evidence="1">
    <location>
        <begin position="768"/>
        <end position="814"/>
    </location>
</feature>
<dbReference type="PANTHER" id="PTHR24413">
    <property type="entry name" value="SPECKLE-TYPE POZ PROTEIN"/>
    <property type="match status" value="1"/>
</dbReference>
<dbReference type="Gene3D" id="2.30.30.190">
    <property type="entry name" value="CAP Gly-rich-like domain"/>
    <property type="match status" value="1"/>
</dbReference>
<protein>
    <recommendedName>
        <fullName evidence="7">CAP-Gly domain-containing protein</fullName>
    </recommendedName>
</protein>
<keyword evidence="2" id="KW-1133">Transmembrane helix</keyword>
<dbReference type="InterPro" id="IPR000210">
    <property type="entry name" value="BTB/POZ_dom"/>
</dbReference>
<evidence type="ECO:0000259" key="3">
    <source>
        <dbReference type="PROSITE" id="PS50097"/>
    </source>
</evidence>
<dbReference type="Pfam" id="PF01302">
    <property type="entry name" value="CAP_GLY"/>
    <property type="match status" value="1"/>
</dbReference>
<dbReference type="SUPFAM" id="SSF54695">
    <property type="entry name" value="POZ domain"/>
    <property type="match status" value="1"/>
</dbReference>
<dbReference type="SMART" id="SM01052">
    <property type="entry name" value="CAP_GLY"/>
    <property type="match status" value="1"/>
</dbReference>
<dbReference type="SMART" id="SM00225">
    <property type="entry name" value="BTB"/>
    <property type="match status" value="1"/>
</dbReference>
<dbReference type="InterPro" id="IPR036859">
    <property type="entry name" value="CAP-Gly_dom_sf"/>
</dbReference>
<feature type="region of interest" description="Disordered" evidence="1">
    <location>
        <begin position="826"/>
        <end position="889"/>
    </location>
</feature>
<evidence type="ECO:0000313" key="6">
    <source>
        <dbReference type="Proteomes" id="UP000717996"/>
    </source>
</evidence>
<keyword evidence="2" id="KW-0472">Membrane</keyword>
<dbReference type="AlphaFoldDB" id="A0A9P6YCV9"/>
<dbReference type="OrthoDB" id="2130750at2759"/>
<dbReference type="InterPro" id="IPR000938">
    <property type="entry name" value="CAP-Gly_domain"/>
</dbReference>
<feature type="region of interest" description="Disordered" evidence="1">
    <location>
        <begin position="1"/>
        <end position="66"/>
    </location>
</feature>
<dbReference type="PROSITE" id="PS50245">
    <property type="entry name" value="CAP_GLY_2"/>
    <property type="match status" value="1"/>
</dbReference>
<feature type="compositionally biased region" description="Basic and acidic residues" evidence="1">
    <location>
        <begin position="768"/>
        <end position="777"/>
    </location>
</feature>
<feature type="compositionally biased region" description="Low complexity" evidence="1">
    <location>
        <begin position="779"/>
        <end position="790"/>
    </location>
</feature>
<feature type="compositionally biased region" description="Basic residues" evidence="1">
    <location>
        <begin position="1"/>
        <end position="11"/>
    </location>
</feature>
<dbReference type="CDD" id="cd18186">
    <property type="entry name" value="BTB_POZ_ZBTB_KLHL-like"/>
    <property type="match status" value="1"/>
</dbReference>
<feature type="domain" description="BTB" evidence="3">
    <location>
        <begin position="350"/>
        <end position="432"/>
    </location>
</feature>
<feature type="transmembrane region" description="Helical" evidence="2">
    <location>
        <begin position="114"/>
        <end position="132"/>
    </location>
</feature>
<organism evidence="5 6">
    <name type="scientific">Rhizopus oryzae</name>
    <name type="common">Mucormycosis agent</name>
    <name type="synonym">Rhizopus arrhizus var. delemar</name>
    <dbReference type="NCBI Taxonomy" id="64495"/>
    <lineage>
        <taxon>Eukaryota</taxon>
        <taxon>Fungi</taxon>
        <taxon>Fungi incertae sedis</taxon>
        <taxon>Mucoromycota</taxon>
        <taxon>Mucoromycotina</taxon>
        <taxon>Mucoromycetes</taxon>
        <taxon>Mucorales</taxon>
        <taxon>Mucorineae</taxon>
        <taxon>Rhizopodaceae</taxon>
        <taxon>Rhizopus</taxon>
    </lineage>
</organism>
<evidence type="ECO:0000259" key="4">
    <source>
        <dbReference type="PROSITE" id="PS50245"/>
    </source>
</evidence>
<dbReference type="Proteomes" id="UP000717996">
    <property type="component" value="Unassembled WGS sequence"/>
</dbReference>
<keyword evidence="2" id="KW-0812">Transmembrane</keyword>
<accession>A0A9P6YCV9</accession>
<feature type="domain" description="CAP-Gly" evidence="4">
    <location>
        <begin position="914"/>
        <end position="956"/>
    </location>
</feature>
<dbReference type="InterPro" id="IPR011333">
    <property type="entry name" value="SKP1/BTB/POZ_sf"/>
</dbReference>
<evidence type="ECO:0008006" key="7">
    <source>
        <dbReference type="Google" id="ProtNLM"/>
    </source>
</evidence>
<dbReference type="Pfam" id="PF00651">
    <property type="entry name" value="BTB"/>
    <property type="match status" value="1"/>
</dbReference>
<name>A0A9P6YCV9_RHIOR</name>
<dbReference type="PROSITE" id="PS00845">
    <property type="entry name" value="CAP_GLY_1"/>
    <property type="match status" value="1"/>
</dbReference>
<dbReference type="EMBL" id="JAANIT010000699">
    <property type="protein sequence ID" value="KAG1545198.1"/>
    <property type="molecule type" value="Genomic_DNA"/>
</dbReference>
<sequence length="969" mass="110797">MDERRRQRRQQRILEAGQSRLSKITGNEYLDKTPTAKPVRLQEPQEPSVFQRRNSTDDPSEELGAPEPINVLDHMLNETLLQQFSSSPFTNISNSNEQQQQQQQTAVVADYSRYWNLLHLVLMTFLGVYAVYKERIVMGEELFSSLLSQETHVYSSAYTPFFWYFALLELGLLSARFLLQKDQMTSNSSILATVASQLPHPYNQAINLFMRYRLIENAQEYIADIYFDYPTKIWAHKAILLARVPPAFREKYMPQLLTSNSLDIASTIPYPTFKRLLRFWYTADFDAPLDLSSSSPSGLQTQVVDITIRQEIKQLEAQLGCCLLPEGEDMSDKEQWIADLKRMIDDKLCTDVVLNIFEANQQQQQRSSEQNQVFPAHRFILASQSTYFHSVFCTEFREASTSSVHLPSDLFSPDALQVILYYLYTDKLILPRLDSSNAQKKHWGLNEKKYELRILQKVFVAADYLGHANTICKAVLVRMQTICHQFNCVCQECAALLPFMLFFADREEKKGLTKLKEVIIRLYSDPLESLAPLWSQRPFAILVQRSSATYIQTIAERTLSNISQHNAVRVLHSLHLCLSALRSADPVPTWSQPTLKLLQPLLNQTTDMVANHFDYYCVEYPILLSCVDGIGQGFSVDFLEFVLTKVLNEGINDTNAAPLYQGIVRDLGGRQEIVKNVAVDGVLSEARSKCAQYIGRRWMMIKAENGFQSIEKEILKELSEDINIPYRQLTKPLENDFSTIFSFKPKKPQATAKAEPLSLKRLSIQEVEENKPRESRARSLSSTTTTTISILKKHAESDVTEDNTPFQKARRQEETSLTEALLPIDVKQESIAKPPRQSRLRFALPDTPSRPHRPTMQQQQKKRTKSPKSRSRWSLNMSDSSDEEGPASIVPEIGQKVELLRRPLPTLGTIKYIGSVEFSKGTWVGVELESRVGNNDGSVNGKRYFQTFPQRGVFVKLDDFKIISTPEKK</sequence>
<evidence type="ECO:0000313" key="5">
    <source>
        <dbReference type="EMBL" id="KAG1545198.1"/>
    </source>
</evidence>
<comment type="caution">
    <text evidence="5">The sequence shown here is derived from an EMBL/GenBank/DDBJ whole genome shotgun (WGS) entry which is preliminary data.</text>
</comment>